<dbReference type="ExpressionAtlas" id="A0A1D6EA95">
    <property type="expression patterns" value="baseline and differential"/>
</dbReference>
<keyword evidence="2" id="KW-0238">DNA-binding</keyword>
<evidence type="ECO:0000313" key="6">
    <source>
        <dbReference type="EMBL" id="ONM17303.1"/>
    </source>
</evidence>
<keyword evidence="3" id="KW-0804">Transcription</keyword>
<evidence type="ECO:0000256" key="1">
    <source>
        <dbReference type="ARBA" id="ARBA00023015"/>
    </source>
</evidence>
<keyword evidence="4" id="KW-0539">Nucleus</keyword>
<dbReference type="Pfam" id="PF02365">
    <property type="entry name" value="NAM"/>
    <property type="match status" value="1"/>
</dbReference>
<evidence type="ECO:0000256" key="5">
    <source>
        <dbReference type="SAM" id="MobiDB-lite"/>
    </source>
</evidence>
<dbReference type="InterPro" id="IPR036093">
    <property type="entry name" value="NAC_dom_sf"/>
</dbReference>
<accession>A0A1D6EA95</accession>
<dbReference type="PANTHER" id="PTHR31719">
    <property type="entry name" value="NAC TRANSCRIPTION FACTOR 56"/>
    <property type="match status" value="1"/>
</dbReference>
<feature type="compositionally biased region" description="Low complexity" evidence="5">
    <location>
        <begin position="165"/>
        <end position="176"/>
    </location>
</feature>
<dbReference type="GO" id="GO:0003677">
    <property type="term" value="F:DNA binding"/>
    <property type="evidence" value="ECO:0007669"/>
    <property type="project" value="UniProtKB-KW"/>
</dbReference>
<evidence type="ECO:0000256" key="2">
    <source>
        <dbReference type="ARBA" id="ARBA00023125"/>
    </source>
</evidence>
<organism evidence="6">
    <name type="scientific">Zea mays</name>
    <name type="common">Maize</name>
    <dbReference type="NCBI Taxonomy" id="4577"/>
    <lineage>
        <taxon>Eukaryota</taxon>
        <taxon>Viridiplantae</taxon>
        <taxon>Streptophyta</taxon>
        <taxon>Embryophyta</taxon>
        <taxon>Tracheophyta</taxon>
        <taxon>Spermatophyta</taxon>
        <taxon>Magnoliopsida</taxon>
        <taxon>Liliopsida</taxon>
        <taxon>Poales</taxon>
        <taxon>Poaceae</taxon>
        <taxon>PACMAD clade</taxon>
        <taxon>Panicoideae</taxon>
        <taxon>Andropogonodae</taxon>
        <taxon>Andropogoneae</taxon>
        <taxon>Tripsacinae</taxon>
        <taxon>Zea</taxon>
    </lineage>
</organism>
<dbReference type="InParanoid" id="A0A1D6EA95"/>
<dbReference type="STRING" id="4577.A0A1D6EA95"/>
<dbReference type="Gene3D" id="2.170.150.80">
    <property type="entry name" value="NAC domain"/>
    <property type="match status" value="1"/>
</dbReference>
<dbReference type="AlphaFoldDB" id="A0A1D6EA95"/>
<dbReference type="SUPFAM" id="SSF101941">
    <property type="entry name" value="NAC domain"/>
    <property type="match status" value="1"/>
</dbReference>
<proteinExistence type="predicted"/>
<dbReference type="PROSITE" id="PS51005">
    <property type="entry name" value="NAC"/>
    <property type="match status" value="1"/>
</dbReference>
<name>A0A1D6EA95_MAIZE</name>
<dbReference type="GO" id="GO:0006355">
    <property type="term" value="P:regulation of DNA-templated transcription"/>
    <property type="evidence" value="ECO:0007669"/>
    <property type="project" value="InterPro"/>
</dbReference>
<gene>
    <name evidence="6" type="ORF">ZEAMMB73_Zm00001d003626</name>
</gene>
<dbReference type="OMA" id="FNKWVIC"/>
<dbReference type="SMR" id="A0A1D6EA95"/>
<keyword evidence="1" id="KW-0805">Transcription regulation</keyword>
<reference evidence="6" key="1">
    <citation type="submission" date="2015-12" db="EMBL/GenBank/DDBJ databases">
        <title>Update maize B73 reference genome by single molecule sequencing technologies.</title>
        <authorList>
            <consortium name="Maize Genome Sequencing Project"/>
            <person name="Ware D."/>
        </authorList>
    </citation>
    <scope>NUCLEOTIDE SEQUENCE [LARGE SCALE GENOMIC DNA]</scope>
    <source>
        <tissue evidence="6">Seedling</tissue>
    </source>
</reference>
<evidence type="ECO:0000256" key="3">
    <source>
        <dbReference type="ARBA" id="ARBA00023163"/>
    </source>
</evidence>
<dbReference type="InterPro" id="IPR003441">
    <property type="entry name" value="NAC-dom"/>
</dbReference>
<dbReference type="EMBL" id="CM007648">
    <property type="protein sequence ID" value="ONM17303.1"/>
    <property type="molecule type" value="Genomic_DNA"/>
</dbReference>
<dbReference type="PANTHER" id="PTHR31719:SF251">
    <property type="entry name" value="OS04G0437000 PROTEIN"/>
    <property type="match status" value="1"/>
</dbReference>
<evidence type="ECO:0000256" key="4">
    <source>
        <dbReference type="ARBA" id="ARBA00023242"/>
    </source>
</evidence>
<sequence>MGGASDSNLLPPGFHFFPSDEELVVHFLRRKASLLPCQPDIVPTVCMNHHDPWELNAIGFVRVVPDRFASNNNQQILFSPFLGKALEAGSQWYFFSHAKQSRATPNGYWSSVCADETVLSGGGGCSVVVGLKKTLVFSTGEPSDGAETNWIMHEYHLLDGRTGGSSSSSSASSIHSSSKKSHHPNTEFSNWVICRVFDSTGGGSQANCHDDEGMELSCLDELFLSLDDYDEVSLSSN</sequence>
<protein>
    <submittedName>
        <fullName evidence="6">NAC domain-containing protein 104</fullName>
    </submittedName>
</protein>
<feature type="region of interest" description="Disordered" evidence="5">
    <location>
        <begin position="162"/>
        <end position="185"/>
    </location>
</feature>